<evidence type="ECO:0000313" key="3">
    <source>
        <dbReference type="Proteomes" id="UP000526307"/>
    </source>
</evidence>
<protein>
    <submittedName>
        <fullName evidence="2">Uncharacterized protein</fullName>
    </submittedName>
</protein>
<proteinExistence type="predicted"/>
<dbReference type="EMBL" id="JABXYR010000001">
    <property type="protein sequence ID" value="NWO23045.1"/>
    <property type="molecule type" value="Genomic_DNA"/>
</dbReference>
<dbReference type="AlphaFoldDB" id="A0A7Y9B0N5"/>
<gene>
    <name evidence="2" type="ORF">HW270_02980</name>
</gene>
<accession>A0A7Y9B0N5</accession>
<feature type="region of interest" description="Disordered" evidence="1">
    <location>
        <begin position="361"/>
        <end position="380"/>
    </location>
</feature>
<name>A0A7Y9B0N5_9FIRM</name>
<reference evidence="2 3" key="1">
    <citation type="submission" date="2020-06" db="EMBL/GenBank/DDBJ databases">
        <title>Mogibacterium timidum strain W9173 genomic sequence.</title>
        <authorList>
            <person name="Wade W.G."/>
            <person name="Johnston C.D."/>
            <person name="Chen T."/>
            <person name="Dewhirst F.E."/>
        </authorList>
    </citation>
    <scope>NUCLEOTIDE SEQUENCE [LARGE SCALE GENOMIC DNA]</scope>
    <source>
        <strain evidence="2 3">W9173</strain>
    </source>
</reference>
<dbReference type="RefSeq" id="WP_178978275.1">
    <property type="nucleotide sequence ID" value="NZ_JABXYR010000001.1"/>
</dbReference>
<sequence length="380" mass="43550">MRILYIGDRARGVFIEEVCKSNANDGWVFDFIEASGHLKTYEPELLSKLAGYNYVVYDTEPYIDDAEDLAAIIESIYKANAVTPIVMVNTINPTNTMVKACLNRGIKSFINLGVGSVSDLKEQLVKNISNYYEANGREEVNQVKETIEEEKVNISRFTSIAVVGTEHRIGTTTQAIQIVKFLTSQGFRACYVEINDNKYTNRYLSQESKDQLSYVEKLKLMVGGEVEDSERGYLRTDGVDMFYKQDKLADLFKEDYDYLVYDYGMYRSAGFNKTAFLKDDIKLICSCANVIEFDGAIEIATNPSYNSAKLICSFSAQKDREDVKEIFAEYNADNRLYFTDYTPDPYVLTNITLYKELLKTEAEEPTPEEPEKKKWKFFKR</sequence>
<evidence type="ECO:0000256" key="1">
    <source>
        <dbReference type="SAM" id="MobiDB-lite"/>
    </source>
</evidence>
<keyword evidence="3" id="KW-1185">Reference proteome</keyword>
<organism evidence="2 3">
    <name type="scientific">Mogibacterium timidum</name>
    <dbReference type="NCBI Taxonomy" id="35519"/>
    <lineage>
        <taxon>Bacteria</taxon>
        <taxon>Bacillati</taxon>
        <taxon>Bacillota</taxon>
        <taxon>Clostridia</taxon>
        <taxon>Peptostreptococcales</taxon>
        <taxon>Anaerovoracaceae</taxon>
        <taxon>Mogibacterium</taxon>
    </lineage>
</organism>
<comment type="caution">
    <text evidence="2">The sequence shown here is derived from an EMBL/GenBank/DDBJ whole genome shotgun (WGS) entry which is preliminary data.</text>
</comment>
<dbReference type="Proteomes" id="UP000526307">
    <property type="component" value="Unassembled WGS sequence"/>
</dbReference>
<evidence type="ECO:0000313" key="2">
    <source>
        <dbReference type="EMBL" id="NWO23045.1"/>
    </source>
</evidence>